<evidence type="ECO:0000256" key="2">
    <source>
        <dbReference type="SAM" id="SignalP"/>
    </source>
</evidence>
<feature type="compositionally biased region" description="Low complexity" evidence="1">
    <location>
        <begin position="135"/>
        <end position="145"/>
    </location>
</feature>
<reference evidence="3 4" key="1">
    <citation type="submission" date="2024-10" db="EMBL/GenBank/DDBJ databases">
        <title>Updated reference genomes for cyclostephanoid diatoms.</title>
        <authorList>
            <person name="Roberts W.R."/>
            <person name="Alverson A.J."/>
        </authorList>
    </citation>
    <scope>NUCLEOTIDE SEQUENCE [LARGE SCALE GENOMIC DNA]</scope>
    <source>
        <strain evidence="3 4">AJA232-27</strain>
    </source>
</reference>
<dbReference type="AlphaFoldDB" id="A0ABD3M9C5"/>
<dbReference type="Proteomes" id="UP001530293">
    <property type="component" value="Unassembled WGS sequence"/>
</dbReference>
<dbReference type="InterPro" id="IPR046341">
    <property type="entry name" value="SET_dom_sf"/>
</dbReference>
<organism evidence="3 4">
    <name type="scientific">Discostella pseudostelligera</name>
    <dbReference type="NCBI Taxonomy" id="259834"/>
    <lineage>
        <taxon>Eukaryota</taxon>
        <taxon>Sar</taxon>
        <taxon>Stramenopiles</taxon>
        <taxon>Ochrophyta</taxon>
        <taxon>Bacillariophyta</taxon>
        <taxon>Coscinodiscophyceae</taxon>
        <taxon>Thalassiosirophycidae</taxon>
        <taxon>Stephanodiscales</taxon>
        <taxon>Stephanodiscaceae</taxon>
        <taxon>Discostella</taxon>
    </lineage>
</organism>
<evidence type="ECO:0008006" key="5">
    <source>
        <dbReference type="Google" id="ProtNLM"/>
    </source>
</evidence>
<name>A0ABD3M9C5_9STRA</name>
<comment type="caution">
    <text evidence="3">The sequence shown here is derived from an EMBL/GenBank/DDBJ whole genome shotgun (WGS) entry which is preliminary data.</text>
</comment>
<evidence type="ECO:0000313" key="4">
    <source>
        <dbReference type="Proteomes" id="UP001530293"/>
    </source>
</evidence>
<dbReference type="Gene3D" id="3.90.1410.10">
    <property type="entry name" value="set domain protein methyltransferase, domain 1"/>
    <property type="match status" value="1"/>
</dbReference>
<evidence type="ECO:0000313" key="3">
    <source>
        <dbReference type="EMBL" id="KAL3760624.1"/>
    </source>
</evidence>
<dbReference type="PANTHER" id="PTHR13271">
    <property type="entry name" value="UNCHARACTERIZED PUTATIVE METHYLTRANSFERASE"/>
    <property type="match status" value="1"/>
</dbReference>
<keyword evidence="2" id="KW-0732">Signal</keyword>
<dbReference type="PANTHER" id="PTHR13271:SF151">
    <property type="entry name" value="SET DOMAIN-CONTAINING PROTEIN 4"/>
    <property type="match status" value="1"/>
</dbReference>
<dbReference type="SUPFAM" id="SSF82199">
    <property type="entry name" value="SET domain"/>
    <property type="match status" value="1"/>
</dbReference>
<accession>A0ABD3M9C5</accession>
<dbReference type="InterPro" id="IPR050600">
    <property type="entry name" value="SETD3_SETD6_MTase"/>
</dbReference>
<gene>
    <name evidence="3" type="ORF">ACHAWU_002446</name>
</gene>
<evidence type="ECO:0000256" key="1">
    <source>
        <dbReference type="SAM" id="MobiDB-lite"/>
    </source>
</evidence>
<dbReference type="EMBL" id="JALLBG020000178">
    <property type="protein sequence ID" value="KAL3760624.1"/>
    <property type="molecule type" value="Genomic_DNA"/>
</dbReference>
<dbReference type="CDD" id="cd10527">
    <property type="entry name" value="SET_LSMT"/>
    <property type="match status" value="1"/>
</dbReference>
<protein>
    <recommendedName>
        <fullName evidence="5">SET domain-containing protein</fullName>
    </recommendedName>
</protein>
<sequence>MRVAHVLLAIATISTLPRPTDAGIWSWFDKPAAGAEVEVKKVEEKKEKEEGAPKVVATTEDVPPAAVVKEAIAAEEAAIVLEEAVVPEVVAEVPIVETEPDTLPDDVPIEESLPVVDEEQGNVETPPQQEEDSSAGAGATTTTITNDPQLSGAQDFVAWFRSHGGIVDDRITIGYEPGTNLRGLIATAPIQDGTILIHTPTSLVLSNADPDDKCELVATIKQQMSLESKSKWHPYFEFDENASTRLPMHWHRDGYILDELQGLPPTGDTHNHLDWYQEACLKFEQRSDESLSELDWRALTMYLTRSADIGLVPMYDLMNYHNGYINTRLQRDEEGGLMVVSLGNIPDGSPIYNSCTRGGWKSSDNVFNDYGFVEDYPQLWRWTDDEWHRLSHDDWDNAYSNNVDFEPNVAAYEVLVVSPTMAAISPSKQLVDIIGRGQRTLEEWSREIDAHHAMLRAPRARAIRAVAKVLDMMPTSIEEDERRLASMRDEVRAGTVRLDAEKEDLMKVVAYRLALKKALRLTVEVIDREWERFFVERREEL</sequence>
<feature type="chain" id="PRO_5044803115" description="SET domain-containing protein" evidence="2">
    <location>
        <begin position="23"/>
        <end position="541"/>
    </location>
</feature>
<feature type="region of interest" description="Disordered" evidence="1">
    <location>
        <begin position="115"/>
        <end position="149"/>
    </location>
</feature>
<proteinExistence type="predicted"/>
<keyword evidence="4" id="KW-1185">Reference proteome</keyword>
<feature type="signal peptide" evidence="2">
    <location>
        <begin position="1"/>
        <end position="22"/>
    </location>
</feature>